<accession>G0NED5</accession>
<comment type="pathway">
    <text evidence="2">Protein modification; protein ubiquitination.</text>
</comment>
<dbReference type="SMART" id="SM00177">
    <property type="entry name" value="ARF"/>
    <property type="match status" value="1"/>
</dbReference>
<evidence type="ECO:0000256" key="10">
    <source>
        <dbReference type="ARBA" id="ARBA00023134"/>
    </source>
</evidence>
<comment type="similarity">
    <text evidence="11">In the C-terminal section; belongs to the small GTPase superfamily. Arf family.</text>
</comment>
<evidence type="ECO:0000256" key="4">
    <source>
        <dbReference type="ARBA" id="ARBA00022679"/>
    </source>
</evidence>
<keyword evidence="7 14" id="KW-0863">Zinc-finger</keyword>
<dbReference type="InterPro" id="IPR027370">
    <property type="entry name" value="Znf-RING_euk"/>
</dbReference>
<evidence type="ECO:0000256" key="7">
    <source>
        <dbReference type="ARBA" id="ARBA00022771"/>
    </source>
</evidence>
<evidence type="ECO:0000256" key="3">
    <source>
        <dbReference type="ARBA" id="ARBA00012483"/>
    </source>
</evidence>
<evidence type="ECO:0000259" key="16">
    <source>
        <dbReference type="PROSITE" id="PS50119"/>
    </source>
</evidence>
<dbReference type="CDD" id="cd23124">
    <property type="entry name" value="mRING-HC-C3HC3D_arc-1-like"/>
    <property type="match status" value="1"/>
</dbReference>
<proteinExistence type="inferred from homology"/>
<dbReference type="SMART" id="SM00178">
    <property type="entry name" value="SAR"/>
    <property type="match status" value="1"/>
</dbReference>
<evidence type="ECO:0000256" key="13">
    <source>
        <dbReference type="PIRSR" id="PIRSR606689-2"/>
    </source>
</evidence>
<dbReference type="InterPro" id="IPR003649">
    <property type="entry name" value="Bbox_C"/>
</dbReference>
<dbReference type="Gene3D" id="3.30.40.10">
    <property type="entry name" value="Zinc/RING finger domain, C3HC4 (zinc finger)"/>
    <property type="match status" value="1"/>
</dbReference>
<evidence type="ECO:0000259" key="15">
    <source>
        <dbReference type="PROSITE" id="PS50089"/>
    </source>
</evidence>
<dbReference type="eggNOG" id="KOG4185">
    <property type="taxonomic scope" value="Eukaryota"/>
</dbReference>
<evidence type="ECO:0000256" key="5">
    <source>
        <dbReference type="ARBA" id="ARBA00022723"/>
    </source>
</evidence>
<evidence type="ECO:0000256" key="2">
    <source>
        <dbReference type="ARBA" id="ARBA00004906"/>
    </source>
</evidence>
<dbReference type="NCBIfam" id="TIGR00231">
    <property type="entry name" value="small_GTP"/>
    <property type="match status" value="1"/>
</dbReference>
<dbReference type="OrthoDB" id="2011769at2759"/>
<dbReference type="CDD" id="cd00878">
    <property type="entry name" value="Arf_Arl"/>
    <property type="match status" value="1"/>
</dbReference>
<dbReference type="SMART" id="SM00336">
    <property type="entry name" value="BBOX"/>
    <property type="match status" value="2"/>
</dbReference>
<feature type="domain" description="B box-type" evidence="16">
    <location>
        <begin position="105"/>
        <end position="146"/>
    </location>
</feature>
<dbReference type="InterPro" id="IPR005225">
    <property type="entry name" value="Small_GTP-bd"/>
</dbReference>
<dbReference type="InParanoid" id="G0NED5"/>
<feature type="binding site" evidence="12">
    <location>
        <position position="422"/>
    </location>
    <ligand>
        <name>GTP</name>
        <dbReference type="ChEBI" id="CHEBI:37565"/>
    </ligand>
</feature>
<dbReference type="FunCoup" id="G0NED5">
    <property type="interactions" value="845"/>
</dbReference>
<dbReference type="SMART" id="SM00502">
    <property type="entry name" value="BBC"/>
    <property type="match status" value="1"/>
</dbReference>
<dbReference type="Pfam" id="PF00025">
    <property type="entry name" value="Arf"/>
    <property type="match status" value="1"/>
</dbReference>
<keyword evidence="6 12" id="KW-0547">Nucleotide-binding</keyword>
<dbReference type="PANTHER" id="PTHR47156">
    <property type="entry name" value="PROTEIN CBG20824"/>
    <property type="match status" value="1"/>
</dbReference>
<evidence type="ECO:0000256" key="8">
    <source>
        <dbReference type="ARBA" id="ARBA00022786"/>
    </source>
</evidence>
<keyword evidence="9" id="KW-0862">Zinc</keyword>
<dbReference type="PROSITE" id="PS50119">
    <property type="entry name" value="ZF_BBOX"/>
    <property type="match status" value="1"/>
</dbReference>
<keyword evidence="8" id="KW-0833">Ubl conjugation pathway</keyword>
<sequence length="536" mass="60511">MNEYGCNVCNEEYSARDPLKCPRVLTGCGHTICHSCAMTIAARNISIFCPFDRTTTQIPGGDIKNLKKNFALLELLEKIYEGIPDSEKLIKIDKFSKERLLNLECDENSEHVAVIYCTVCDSNFCERCSELSHSTNVLSKHRRVPLTEKPAPVIHCRLHSSYIVEFVCKEVSCDNESPLMCLMCRDYGRHKGHCHVLIDIEVEDLREKVREHLGELARQSDVVNTALSNINNTIHELSPGEEDGSLEETKQEVRNHFQRLRAALEREEADAVDTVDRYARNRIDNLLTQKERLEAFSTKIGSTCVTLQQALIMEKAKILDRKDDLLALAESTAAEQTSVPDQTQLSTRIAFSFSNDRKLHIGDFIESRVVLLGLDGAGKTSIVRRLKKVRIDAVMAPHPTSGFNIETIHYKNYRLNFWDVGGLPKLRHLWKHYYSNAQAIFYVIDGHAVERFTEAIKELNKVMSDPLVGTCPVFVGINRRDGSALNGHMDALLSQLETLPFQHHFHFCDAATGSGIDQIIDQITICLSRLNGTCPV</sequence>
<feature type="domain" description="RING-type" evidence="15">
    <location>
        <begin position="6"/>
        <end position="53"/>
    </location>
</feature>
<gene>
    <name evidence="17" type="ORF">CAEBREN_26339</name>
</gene>
<keyword evidence="18" id="KW-1185">Reference proteome</keyword>
<dbReference type="SUPFAM" id="SSF57850">
    <property type="entry name" value="RING/U-box"/>
    <property type="match status" value="1"/>
</dbReference>
<keyword evidence="5 13" id="KW-0479">Metal-binding</keyword>
<dbReference type="STRING" id="135651.G0NED5"/>
<dbReference type="EMBL" id="GL379872">
    <property type="protein sequence ID" value="EGT58777.1"/>
    <property type="molecule type" value="Genomic_DNA"/>
</dbReference>
<keyword evidence="13" id="KW-0460">Magnesium</keyword>
<dbReference type="Gene3D" id="3.30.160.60">
    <property type="entry name" value="Classic Zinc Finger"/>
    <property type="match status" value="1"/>
</dbReference>
<dbReference type="InterPro" id="IPR017907">
    <property type="entry name" value="Znf_RING_CS"/>
</dbReference>
<protein>
    <recommendedName>
        <fullName evidence="3">RING-type E3 ubiquitin transferase</fullName>
        <ecNumber evidence="3">2.3.2.27</ecNumber>
    </recommendedName>
</protein>
<dbReference type="FunFam" id="3.40.50.300:FF:002374">
    <property type="entry name" value="E3 ubiquitin-protein ligase arc-1"/>
    <property type="match status" value="1"/>
</dbReference>
<evidence type="ECO:0000313" key="17">
    <source>
        <dbReference type="EMBL" id="EGT58777.1"/>
    </source>
</evidence>
<dbReference type="SUPFAM" id="SSF52540">
    <property type="entry name" value="P-loop containing nucleoside triphosphate hydrolases"/>
    <property type="match status" value="1"/>
</dbReference>
<keyword evidence="10 12" id="KW-0342">GTP-binding</keyword>
<dbReference type="PANTHER" id="PTHR47156:SF10">
    <property type="entry name" value="E3 UBIQUITIN-PROTEIN LIGASE TRIM-21-RELATED"/>
    <property type="match status" value="1"/>
</dbReference>
<dbReference type="InterPro" id="IPR001841">
    <property type="entry name" value="Znf_RING"/>
</dbReference>
<evidence type="ECO:0000256" key="1">
    <source>
        <dbReference type="ARBA" id="ARBA00000900"/>
    </source>
</evidence>
<dbReference type="CDD" id="cd19774">
    <property type="entry name" value="Bbox2_TRIM23_C-IX_rpt2"/>
    <property type="match status" value="1"/>
</dbReference>
<dbReference type="GO" id="GO:0061630">
    <property type="term" value="F:ubiquitin protein ligase activity"/>
    <property type="evidence" value="ECO:0007669"/>
    <property type="project" value="UniProtKB-EC"/>
</dbReference>
<reference evidence="18" key="1">
    <citation type="submission" date="2011-07" db="EMBL/GenBank/DDBJ databases">
        <authorList>
            <consortium name="Caenorhabditis brenneri Sequencing and Analysis Consortium"/>
            <person name="Wilson R.K."/>
        </authorList>
    </citation>
    <scope>NUCLEOTIDE SEQUENCE [LARGE SCALE GENOMIC DNA]</scope>
    <source>
        <strain evidence="18">PB2801</strain>
    </source>
</reference>
<dbReference type="InterPro" id="IPR052667">
    <property type="entry name" value="E3_ubiquitin-ligase_RING"/>
</dbReference>
<name>G0NED5_CAEBE</name>
<dbReference type="OMA" id="MEPCFRH"/>
<evidence type="ECO:0000256" key="9">
    <source>
        <dbReference type="ARBA" id="ARBA00022833"/>
    </source>
</evidence>
<dbReference type="FunFam" id="3.30.40.10:FF:000130">
    <property type="entry name" value="E3 ubiquitin-protein ligase TRIM23"/>
    <property type="match status" value="1"/>
</dbReference>
<evidence type="ECO:0000256" key="12">
    <source>
        <dbReference type="PIRSR" id="PIRSR606689-1"/>
    </source>
</evidence>
<feature type="binding site" evidence="13">
    <location>
        <position position="400"/>
    </location>
    <ligand>
        <name>Mg(2+)</name>
        <dbReference type="ChEBI" id="CHEBI:18420"/>
    </ligand>
</feature>
<evidence type="ECO:0000256" key="6">
    <source>
        <dbReference type="ARBA" id="ARBA00022741"/>
    </source>
</evidence>
<dbReference type="InterPro" id="IPR000315">
    <property type="entry name" value="Znf_B-box"/>
</dbReference>
<dbReference type="Proteomes" id="UP000008068">
    <property type="component" value="Unassembled WGS sequence"/>
</dbReference>
<dbReference type="GO" id="GO:0005525">
    <property type="term" value="F:GTP binding"/>
    <property type="evidence" value="ECO:0007669"/>
    <property type="project" value="UniProtKB-KW"/>
</dbReference>
<comment type="catalytic activity">
    <reaction evidence="1">
        <text>S-ubiquitinyl-[E2 ubiquitin-conjugating enzyme]-L-cysteine + [acceptor protein]-L-lysine = [E2 ubiquitin-conjugating enzyme]-L-cysteine + N(6)-ubiquitinyl-[acceptor protein]-L-lysine.</text>
        <dbReference type="EC" id="2.3.2.27"/>
    </reaction>
</comment>
<feature type="binding site" evidence="13">
    <location>
        <position position="380"/>
    </location>
    <ligand>
        <name>Mg(2+)</name>
        <dbReference type="ChEBI" id="CHEBI:18420"/>
    </ligand>
</feature>
<dbReference type="GO" id="GO:0008270">
    <property type="term" value="F:zinc ion binding"/>
    <property type="evidence" value="ECO:0007669"/>
    <property type="project" value="UniProtKB-KW"/>
</dbReference>
<dbReference type="EC" id="2.3.2.27" evidence="3"/>
<dbReference type="PROSITE" id="PS00518">
    <property type="entry name" value="ZF_RING_1"/>
    <property type="match status" value="1"/>
</dbReference>
<dbReference type="CDD" id="cd19773">
    <property type="entry name" value="Bbox2_TRIM23_C-IX_rpt1"/>
    <property type="match status" value="1"/>
</dbReference>
<keyword evidence="4" id="KW-0808">Transferase</keyword>
<dbReference type="Gene3D" id="3.40.50.300">
    <property type="entry name" value="P-loop containing nucleotide triphosphate hydrolases"/>
    <property type="match status" value="1"/>
</dbReference>
<dbReference type="SUPFAM" id="SSF57845">
    <property type="entry name" value="B-box zinc-binding domain"/>
    <property type="match status" value="1"/>
</dbReference>
<organism evidence="18">
    <name type="scientific">Caenorhabditis brenneri</name>
    <name type="common">Nematode worm</name>
    <dbReference type="NCBI Taxonomy" id="135651"/>
    <lineage>
        <taxon>Eukaryota</taxon>
        <taxon>Metazoa</taxon>
        <taxon>Ecdysozoa</taxon>
        <taxon>Nematoda</taxon>
        <taxon>Chromadorea</taxon>
        <taxon>Rhabditida</taxon>
        <taxon>Rhabditina</taxon>
        <taxon>Rhabditomorpha</taxon>
        <taxon>Rhabditoidea</taxon>
        <taxon>Rhabditidae</taxon>
        <taxon>Peloderinae</taxon>
        <taxon>Caenorhabditis</taxon>
    </lineage>
</organism>
<dbReference type="Pfam" id="PF13445">
    <property type="entry name" value="zf-RING_UBOX"/>
    <property type="match status" value="1"/>
</dbReference>
<evidence type="ECO:0000256" key="14">
    <source>
        <dbReference type="PROSITE-ProRule" id="PRU00024"/>
    </source>
</evidence>
<dbReference type="PROSITE" id="PS50089">
    <property type="entry name" value="ZF_RING_2"/>
    <property type="match status" value="1"/>
</dbReference>
<evidence type="ECO:0000313" key="18">
    <source>
        <dbReference type="Proteomes" id="UP000008068"/>
    </source>
</evidence>
<dbReference type="SMART" id="SM00184">
    <property type="entry name" value="RING"/>
    <property type="match status" value="1"/>
</dbReference>
<dbReference type="InterPro" id="IPR006689">
    <property type="entry name" value="Small_GTPase_ARF/SAR"/>
</dbReference>
<dbReference type="InterPro" id="IPR013083">
    <property type="entry name" value="Znf_RING/FYVE/PHD"/>
</dbReference>
<dbReference type="Pfam" id="PF00643">
    <property type="entry name" value="zf-B_box"/>
    <property type="match status" value="1"/>
</dbReference>
<dbReference type="AlphaFoldDB" id="G0NED5"/>
<dbReference type="eggNOG" id="KOG0070">
    <property type="taxonomic scope" value="Eukaryota"/>
</dbReference>
<feature type="binding site" evidence="12">
    <location>
        <begin position="478"/>
        <end position="481"/>
    </location>
    <ligand>
        <name>GTP</name>
        <dbReference type="ChEBI" id="CHEBI:37565"/>
    </ligand>
</feature>
<dbReference type="HOGENOM" id="CLU_033905_0_0_1"/>
<evidence type="ECO:0000256" key="11">
    <source>
        <dbReference type="ARBA" id="ARBA00061142"/>
    </source>
</evidence>
<feature type="binding site" evidence="12">
    <location>
        <begin position="373"/>
        <end position="380"/>
    </location>
    <ligand>
        <name>GTP</name>
        <dbReference type="ChEBI" id="CHEBI:37565"/>
    </ligand>
</feature>
<dbReference type="InterPro" id="IPR027417">
    <property type="entry name" value="P-loop_NTPase"/>
</dbReference>
<dbReference type="PRINTS" id="PR00328">
    <property type="entry name" value="SAR1GTPBP"/>
</dbReference>
<dbReference type="GO" id="GO:0003924">
    <property type="term" value="F:GTPase activity"/>
    <property type="evidence" value="ECO:0007669"/>
    <property type="project" value="InterPro"/>
</dbReference>
<dbReference type="PROSITE" id="PS51417">
    <property type="entry name" value="ARF"/>
    <property type="match status" value="1"/>
</dbReference>